<dbReference type="InterPro" id="IPR052800">
    <property type="entry name" value="DNA_Repair_Helicase_ZGRF1"/>
</dbReference>
<dbReference type="OrthoDB" id="6513042at2759"/>
<dbReference type="EMBL" id="JAESVG020000009">
    <property type="protein sequence ID" value="KAG8624650.1"/>
    <property type="molecule type" value="Genomic_DNA"/>
</dbReference>
<evidence type="ECO:0000313" key="3">
    <source>
        <dbReference type="EMBL" id="KAG8624650.1"/>
    </source>
</evidence>
<reference evidence="3" key="1">
    <citation type="submission" date="2021-07" db="EMBL/GenBank/DDBJ databases">
        <title>Elsinoe batatas strain:CRI-CJ2 Genome sequencing and assembly.</title>
        <authorList>
            <person name="Huang L."/>
        </authorList>
    </citation>
    <scope>NUCLEOTIDE SEQUENCE</scope>
    <source>
        <strain evidence="3">CRI-CJ2</strain>
    </source>
</reference>
<feature type="compositionally biased region" description="Polar residues" evidence="1">
    <location>
        <begin position="250"/>
        <end position="264"/>
    </location>
</feature>
<feature type="region of interest" description="Disordered" evidence="1">
    <location>
        <begin position="111"/>
        <end position="391"/>
    </location>
</feature>
<feature type="region of interest" description="Disordered" evidence="1">
    <location>
        <begin position="419"/>
        <end position="609"/>
    </location>
</feature>
<evidence type="ECO:0000256" key="1">
    <source>
        <dbReference type="SAM" id="MobiDB-lite"/>
    </source>
</evidence>
<proteinExistence type="predicted"/>
<feature type="compositionally biased region" description="Basic and acidic residues" evidence="1">
    <location>
        <begin position="164"/>
        <end position="179"/>
    </location>
</feature>
<feature type="compositionally biased region" description="Basic and acidic residues" evidence="1">
    <location>
        <begin position="318"/>
        <end position="330"/>
    </location>
</feature>
<comment type="caution">
    <text evidence="3">The sequence shown here is derived from an EMBL/GenBank/DDBJ whole genome shotgun (WGS) entry which is preliminary data.</text>
</comment>
<feature type="compositionally biased region" description="Basic and acidic residues" evidence="1">
    <location>
        <begin position="498"/>
        <end position="508"/>
    </location>
</feature>
<dbReference type="InterPro" id="IPR018838">
    <property type="entry name" value="ZGRF1-like_N"/>
</dbReference>
<feature type="compositionally biased region" description="Low complexity" evidence="1">
    <location>
        <begin position="265"/>
        <end position="280"/>
    </location>
</feature>
<feature type="domain" description="5'-3' DNA helicase ZGRF1-like N-terminal" evidence="2">
    <location>
        <begin position="23"/>
        <end position="104"/>
    </location>
</feature>
<keyword evidence="4" id="KW-1185">Reference proteome</keyword>
<feature type="compositionally biased region" description="Polar residues" evidence="1">
    <location>
        <begin position="479"/>
        <end position="494"/>
    </location>
</feature>
<accession>A0A8K0KWM7</accession>
<feature type="compositionally biased region" description="Basic and acidic residues" evidence="1">
    <location>
        <begin position="281"/>
        <end position="295"/>
    </location>
</feature>
<evidence type="ECO:0000313" key="4">
    <source>
        <dbReference type="Proteomes" id="UP000809789"/>
    </source>
</evidence>
<dbReference type="Proteomes" id="UP000809789">
    <property type="component" value="Unassembled WGS sequence"/>
</dbReference>
<sequence>MTSTAVRASLSTQIPQTQNTAPVKEFRCLYTRDLRRKAKRWQDGILRYHTFNRRVMVYDTLRSFIGDTFNPGGAELQEGDELDLEKDFIMVEVGEPMGTTQTDLTELLEKRHKHKETSVNNTPARTRVSQESTNGPCQKHRSLTALLGTPKGPLGKAVLPKLSPFEERQKRKAHIDHGSSKRQKQSTAPSILARPPPHAASSPGSSPIRRATAPQSKPHQIHQSSKPPVVIDLSSDTIGKDDSFPPSSPPVRSNTLDGTGPQSLSDPAAPPVVSKSAAISPRERCPDGFEDEAPKRMPLKVISNAPRKMLLCQQKPAKRPENKANDRTPKDTAPARLESDSATVTKPPAEPVLAPHQQRLKERLAKIGQKKHAKPILGSQPDEDTDVTAQPRPFVQSVDAASVVPVAASSIPIVTEAIPNPRNARSDNAAVEKLASPTPVAVTSRAVSSKETHQPGDPTIVGRGTSEPLVQKGCAREVSSAQLSDAQIKNAQHNKSARISDRTARTIDPKPSIPAKELPKVAAAQPQTAGRSLSRSESDPLAKPFKPPGRPATRAVSKSIPTNKPAEPAQAGNPLDSGPWSREAMDLFDWWPPDRDKQGNKTTAATTKA</sequence>
<gene>
    <name evidence="3" type="ORF">KVT40_007717</name>
</gene>
<protein>
    <recommendedName>
        <fullName evidence="2">5'-3' DNA helicase ZGRF1-like N-terminal domain-containing protein</fullName>
    </recommendedName>
</protein>
<feature type="compositionally biased region" description="Polar residues" evidence="1">
    <location>
        <begin position="118"/>
        <end position="136"/>
    </location>
</feature>
<dbReference type="GO" id="GO:0005634">
    <property type="term" value="C:nucleus"/>
    <property type="evidence" value="ECO:0007669"/>
    <property type="project" value="TreeGrafter"/>
</dbReference>
<dbReference type="GO" id="GO:0006302">
    <property type="term" value="P:double-strand break repair"/>
    <property type="evidence" value="ECO:0007669"/>
    <property type="project" value="TreeGrafter"/>
</dbReference>
<dbReference type="PANTHER" id="PTHR28535:SF1">
    <property type="entry name" value="PROTEIN ZGRF1"/>
    <property type="match status" value="1"/>
</dbReference>
<dbReference type="PANTHER" id="PTHR28535">
    <property type="entry name" value="ZINC FINGER GRF-TYPE CONTAINING 1"/>
    <property type="match status" value="1"/>
</dbReference>
<feature type="compositionally biased region" description="Polar residues" evidence="1">
    <location>
        <begin position="213"/>
        <end position="226"/>
    </location>
</feature>
<name>A0A8K0KWM7_9PEZI</name>
<organism evidence="3 4">
    <name type="scientific">Elsinoe batatas</name>
    <dbReference type="NCBI Taxonomy" id="2601811"/>
    <lineage>
        <taxon>Eukaryota</taxon>
        <taxon>Fungi</taxon>
        <taxon>Dikarya</taxon>
        <taxon>Ascomycota</taxon>
        <taxon>Pezizomycotina</taxon>
        <taxon>Dothideomycetes</taxon>
        <taxon>Dothideomycetidae</taxon>
        <taxon>Myriangiales</taxon>
        <taxon>Elsinoaceae</taxon>
        <taxon>Elsinoe</taxon>
    </lineage>
</organism>
<dbReference type="GO" id="GO:0035861">
    <property type="term" value="C:site of double-strand break"/>
    <property type="evidence" value="ECO:0007669"/>
    <property type="project" value="TreeGrafter"/>
</dbReference>
<dbReference type="AlphaFoldDB" id="A0A8K0KWM7"/>
<dbReference type="Pfam" id="PF10382">
    <property type="entry name" value="ZGRF1-like_N"/>
    <property type="match status" value="1"/>
</dbReference>
<evidence type="ECO:0000259" key="2">
    <source>
        <dbReference type="Pfam" id="PF10382"/>
    </source>
</evidence>
<feature type="compositionally biased region" description="Polar residues" evidence="1">
    <location>
        <begin position="600"/>
        <end position="609"/>
    </location>
</feature>